<comment type="similarity">
    <text evidence="1">Belongs to the leucine-binding protein family.</text>
</comment>
<evidence type="ECO:0000259" key="4">
    <source>
        <dbReference type="Pfam" id="PF13458"/>
    </source>
</evidence>
<dbReference type="InterPro" id="IPR028081">
    <property type="entry name" value="Leu-bd"/>
</dbReference>
<dbReference type="PANTHER" id="PTHR30483">
    <property type="entry name" value="LEUCINE-SPECIFIC-BINDING PROTEIN"/>
    <property type="match status" value="1"/>
</dbReference>
<dbReference type="InterPro" id="IPR051010">
    <property type="entry name" value="BCAA_transport"/>
</dbReference>
<comment type="caution">
    <text evidence="5">The sequence shown here is derived from an EMBL/GenBank/DDBJ whole genome shotgun (WGS) entry which is preliminary data.</text>
</comment>
<dbReference type="PANTHER" id="PTHR30483:SF6">
    <property type="entry name" value="PERIPLASMIC BINDING PROTEIN OF ABC TRANSPORTER FOR NATURAL AMINO ACIDS"/>
    <property type="match status" value="1"/>
</dbReference>
<keyword evidence="6" id="KW-1185">Reference proteome</keyword>
<evidence type="ECO:0000313" key="5">
    <source>
        <dbReference type="EMBL" id="MBK4739189.1"/>
    </source>
</evidence>
<evidence type="ECO:0000256" key="2">
    <source>
        <dbReference type="ARBA" id="ARBA00022729"/>
    </source>
</evidence>
<keyword evidence="2 3" id="KW-0732">Signal</keyword>
<dbReference type="CDD" id="cd06327">
    <property type="entry name" value="PBP1_SBP-like"/>
    <property type="match status" value="1"/>
</dbReference>
<dbReference type="Pfam" id="PF13458">
    <property type="entry name" value="Peripla_BP_6"/>
    <property type="match status" value="1"/>
</dbReference>
<dbReference type="SUPFAM" id="SSF53822">
    <property type="entry name" value="Periplasmic binding protein-like I"/>
    <property type="match status" value="1"/>
</dbReference>
<evidence type="ECO:0000313" key="6">
    <source>
        <dbReference type="Proteomes" id="UP000622890"/>
    </source>
</evidence>
<organism evidence="5 6">
    <name type="scientific">Noviherbaspirillum pedocola</name>
    <dbReference type="NCBI Taxonomy" id="2801341"/>
    <lineage>
        <taxon>Bacteria</taxon>
        <taxon>Pseudomonadati</taxon>
        <taxon>Pseudomonadota</taxon>
        <taxon>Betaproteobacteria</taxon>
        <taxon>Burkholderiales</taxon>
        <taxon>Oxalobacteraceae</taxon>
        <taxon>Noviherbaspirillum</taxon>
    </lineage>
</organism>
<feature type="signal peptide" evidence="3">
    <location>
        <begin position="1"/>
        <end position="28"/>
    </location>
</feature>
<reference evidence="5" key="1">
    <citation type="submission" date="2021-01" db="EMBL/GenBank/DDBJ databases">
        <title>Genome sequence of strain Noviherbaspirillum sp. DKR-6.</title>
        <authorList>
            <person name="Chaudhary D.K."/>
        </authorList>
    </citation>
    <scope>NUCLEOTIDE SEQUENCE</scope>
    <source>
        <strain evidence="5">DKR-6</strain>
    </source>
</reference>
<feature type="domain" description="Leucine-binding protein" evidence="4">
    <location>
        <begin position="35"/>
        <end position="370"/>
    </location>
</feature>
<dbReference type="AlphaFoldDB" id="A0A934T0L7"/>
<name>A0A934T0L7_9BURK</name>
<dbReference type="RefSeq" id="WP_200598559.1">
    <property type="nucleotide sequence ID" value="NZ_JAEPBG010000042.1"/>
</dbReference>
<dbReference type="Gene3D" id="3.40.50.2300">
    <property type="match status" value="2"/>
</dbReference>
<sequence>MKLSFLQWKVACLASGLVTIGTATSAHAGISDDVIRIGLITDMSGIYSDISGKGHVEAIQMAIADFGGQINGKKVELLVSDHQNKADIAGVKAREWIDREHVDVLMSGASSAADLAIAKVASEKKKPFVVIATGSARLTNEDCSPYTIHYGYDTVAMAKATGSAVVKQGGKSWYFLTADYAFGHSLEADTTKVVKQAGGTVLGSIKHPLNASDFSSFIMQAQASKAQILGLANATTDTINAIKAANDFGLTKSMKLAGLVMFVTDIHALGLPLTQGMYLSDNWYWDQNEETRKWSRRYFEKMKKMPTGNQAAGYSATMHYLKSVKAADTDDGGAVMAQMKKTPINDMYVKDATIRDDGRVMYDMYLMQVKSPAESKYPWDYVKIVERVPAEQAFTTKTESKCAAWR</sequence>
<evidence type="ECO:0000256" key="1">
    <source>
        <dbReference type="ARBA" id="ARBA00010062"/>
    </source>
</evidence>
<dbReference type="Proteomes" id="UP000622890">
    <property type="component" value="Unassembled WGS sequence"/>
</dbReference>
<gene>
    <name evidence="5" type="ORF">JJB74_31735</name>
</gene>
<evidence type="ECO:0000256" key="3">
    <source>
        <dbReference type="SAM" id="SignalP"/>
    </source>
</evidence>
<dbReference type="EMBL" id="JAEPBG010000042">
    <property type="protein sequence ID" value="MBK4739189.1"/>
    <property type="molecule type" value="Genomic_DNA"/>
</dbReference>
<dbReference type="InterPro" id="IPR028082">
    <property type="entry name" value="Peripla_BP_I"/>
</dbReference>
<protein>
    <submittedName>
        <fullName evidence="5">ABC transporter substrate-binding protein</fullName>
    </submittedName>
</protein>
<accession>A0A934T0L7</accession>
<proteinExistence type="inferred from homology"/>
<feature type="chain" id="PRO_5038025171" evidence="3">
    <location>
        <begin position="29"/>
        <end position="406"/>
    </location>
</feature>